<reference evidence="1 2" key="1">
    <citation type="submission" date="2016-08" db="EMBL/GenBank/DDBJ databases">
        <title>Complete Genome Sequence Of The Indigo Reducing Clostridium isatidis DSM15098.</title>
        <authorList>
            <person name="Little G.T."/>
            <person name="Minton N.P."/>
        </authorList>
    </citation>
    <scope>NUCLEOTIDE SEQUENCE [LARGE SCALE GENOMIC DNA]</scope>
    <source>
        <strain evidence="1 2">DSM 15098</strain>
    </source>
</reference>
<protein>
    <submittedName>
        <fullName evidence="1">Spore coat protein CotS</fullName>
    </submittedName>
</protein>
<dbReference type="GO" id="GO:0042601">
    <property type="term" value="C:endospore-forming forespore"/>
    <property type="evidence" value="ECO:0007669"/>
    <property type="project" value="TreeGrafter"/>
</dbReference>
<accession>A0A343JEY1</accession>
<proteinExistence type="predicted"/>
<dbReference type="KEGG" id="cia:BEN51_11540"/>
<dbReference type="NCBIfam" id="TIGR02906">
    <property type="entry name" value="spore_CotS"/>
    <property type="match status" value="1"/>
</dbReference>
<evidence type="ECO:0000313" key="2">
    <source>
        <dbReference type="Proteomes" id="UP000264883"/>
    </source>
</evidence>
<dbReference type="PANTHER" id="PTHR39179">
    <property type="entry name" value="SPORE COAT PROTEIN I"/>
    <property type="match status" value="1"/>
</dbReference>
<dbReference type="AlphaFoldDB" id="A0A343JEY1"/>
<evidence type="ECO:0000313" key="1">
    <source>
        <dbReference type="EMBL" id="ASW44089.1"/>
    </source>
</evidence>
<dbReference type="Gene3D" id="3.30.200.20">
    <property type="entry name" value="Phosphorylase Kinase, domain 1"/>
    <property type="match status" value="1"/>
</dbReference>
<dbReference type="OrthoDB" id="9771902at2"/>
<dbReference type="InterPro" id="IPR014255">
    <property type="entry name" value="Spore_coat_CotS"/>
</dbReference>
<gene>
    <name evidence="1" type="ORF">BEN51_11540</name>
</gene>
<dbReference type="InterPro" id="IPR047175">
    <property type="entry name" value="CotS-like"/>
</dbReference>
<dbReference type="EMBL" id="CP016786">
    <property type="protein sequence ID" value="ASW44089.1"/>
    <property type="molecule type" value="Genomic_DNA"/>
</dbReference>
<keyword evidence="1" id="KW-0946">Virion</keyword>
<organism evidence="1 2">
    <name type="scientific">Clostridium isatidis</name>
    <dbReference type="NCBI Taxonomy" id="182773"/>
    <lineage>
        <taxon>Bacteria</taxon>
        <taxon>Bacillati</taxon>
        <taxon>Bacillota</taxon>
        <taxon>Clostridia</taxon>
        <taxon>Eubacteriales</taxon>
        <taxon>Clostridiaceae</taxon>
        <taxon>Clostridium</taxon>
    </lineage>
</organism>
<name>A0A343JEY1_9CLOT</name>
<dbReference type="SUPFAM" id="SSF56112">
    <property type="entry name" value="Protein kinase-like (PK-like)"/>
    <property type="match status" value="1"/>
</dbReference>
<keyword evidence="1" id="KW-0167">Capsid protein</keyword>
<dbReference type="Proteomes" id="UP000264883">
    <property type="component" value="Chromosome"/>
</dbReference>
<dbReference type="Pfam" id="PF01633">
    <property type="entry name" value="Choline_kinase"/>
    <property type="match status" value="1"/>
</dbReference>
<dbReference type="RefSeq" id="WP_119866214.1">
    <property type="nucleotide sequence ID" value="NZ_CP016786.1"/>
</dbReference>
<dbReference type="Gene3D" id="3.90.1200.10">
    <property type="match status" value="1"/>
</dbReference>
<dbReference type="InterPro" id="IPR011009">
    <property type="entry name" value="Kinase-like_dom_sf"/>
</dbReference>
<keyword evidence="2" id="KW-1185">Reference proteome</keyword>
<dbReference type="PANTHER" id="PTHR39179:SF1">
    <property type="entry name" value="SPORE COAT PROTEIN I"/>
    <property type="match status" value="1"/>
</dbReference>
<sequence>MNKFRYIDRETLCKYDLSEEFLKTLSIEIKEIIPLRKVFVLITSNGKKILKMTDSKEKRINFIDDALKYIQKNYEDVLNYHRGKDGKIAHYFHENTYVILDMIEGREATFTNPLEIEICSKAIANMHKASKGIGENLSIDLVKENIGDNLAEAYKKAEEELKNIKIFVKRFRYRNRFDELFIENADKYIDQIKKTQELLALTNYSSLLKDIDKIVLCHNDLANHNFIIDGDKVKIIDFDYCKIDTRAIDIANFSLKAIKNNCYEMKKFKSIIDAYNSVNELDKEEIKLIYTIFNFPRDFYNISIGYYYKEKLWDYEVFESRLEDKLNKDVYRAEFLKDFIKEMKDYFY</sequence>